<dbReference type="SUPFAM" id="SSF53187">
    <property type="entry name" value="Zn-dependent exopeptidases"/>
    <property type="match status" value="1"/>
</dbReference>
<dbReference type="OrthoDB" id="9761532at2"/>
<gene>
    <name evidence="5" type="ordered locus">SNE_A17980</name>
</gene>
<dbReference type="HOGENOM" id="CLU_029469_2_1_0"/>
<dbReference type="GO" id="GO:0006508">
    <property type="term" value="P:proteolysis"/>
    <property type="evidence" value="ECO:0007669"/>
    <property type="project" value="UniProtKB-KW"/>
</dbReference>
<reference key="1">
    <citation type="journal article" date="2011" name="Mol. Biol. Evol.">
        <title>Unity in variety -- the pan-genome of the Chlamydiae.</title>
        <authorList>
            <person name="Collingro A."/>
            <person name="Tischler P."/>
            <person name="Weinmaier T."/>
            <person name="Penz T."/>
            <person name="Heinz E."/>
            <person name="Brunham R.C."/>
            <person name="Read T.D."/>
            <person name="Bavoil P.M."/>
            <person name="Sachse K."/>
            <person name="Kahane S."/>
            <person name="Friedman M.G."/>
            <person name="Rattei T."/>
            <person name="Myers G.S.A."/>
            <person name="Horn M."/>
        </authorList>
    </citation>
    <scope>NUCLEOTIDE SEQUENCE</scope>
    <source>
        <strain>Z</strain>
    </source>
</reference>
<protein>
    <recommendedName>
        <fullName evidence="4">Peptidase M20 dimerisation domain-containing protein</fullName>
    </recommendedName>
</protein>
<dbReference type="eggNOG" id="COG0624">
    <property type="taxonomic scope" value="Bacteria"/>
</dbReference>
<evidence type="ECO:0000259" key="4">
    <source>
        <dbReference type="Pfam" id="PF07687"/>
    </source>
</evidence>
<dbReference type="InterPro" id="IPR051458">
    <property type="entry name" value="Cyt/Met_Dipeptidase"/>
</dbReference>
<dbReference type="Proteomes" id="UP000000496">
    <property type="component" value="Chromosome gsn.131"/>
</dbReference>
<reference evidence="5 6" key="2">
    <citation type="journal article" date="2011" name="Mol. Biol. Evol.">
        <title>Unity in variety--the pan-genome of the Chlamydiae.</title>
        <authorList>
            <person name="Collingro A."/>
            <person name="Tischler P."/>
            <person name="Weinmaier T."/>
            <person name="Penz T."/>
            <person name="Heinz E."/>
            <person name="Brunham R.C."/>
            <person name="Read T.D."/>
            <person name="Bavoil P.M."/>
            <person name="Sachse K."/>
            <person name="Kahane S."/>
            <person name="Friedman M.G."/>
            <person name="Rattei T."/>
            <person name="Myers G.S."/>
            <person name="Horn M."/>
        </authorList>
    </citation>
    <scope>NUCLEOTIDE SEQUENCE [LARGE SCALE GENOMIC DNA]</scope>
    <source>
        <strain evidence="6">ATCC VR-1471 / Z</strain>
    </source>
</reference>
<evidence type="ECO:0000313" key="5">
    <source>
        <dbReference type="EMBL" id="CCB89675.1"/>
    </source>
</evidence>
<dbReference type="PANTHER" id="PTHR43270">
    <property type="entry name" value="BETA-ALA-HIS DIPEPTIDASE"/>
    <property type="match status" value="1"/>
</dbReference>
<dbReference type="InterPro" id="IPR011650">
    <property type="entry name" value="Peptidase_M20_dimer"/>
</dbReference>
<dbReference type="STRING" id="331113.SNE_A17980"/>
<evidence type="ECO:0000256" key="1">
    <source>
        <dbReference type="ARBA" id="ARBA00022670"/>
    </source>
</evidence>
<dbReference type="NCBIfam" id="NF006053">
    <property type="entry name" value="PRK08201.1"/>
    <property type="match status" value="1"/>
</dbReference>
<dbReference type="GO" id="GO:0046872">
    <property type="term" value="F:metal ion binding"/>
    <property type="evidence" value="ECO:0007669"/>
    <property type="project" value="UniProtKB-KW"/>
</dbReference>
<proteinExistence type="predicted"/>
<sequence length="455" mass="50124">MIDQFKQWFADHRDTIYDDFFAFLKFASISTDPAHKKDMLACAGWLQKYLETFGFQTELWETSGHPTLYGENLSAGPDRPTLLFYLHYDVQPVTPLEEWNSPPFEPTVKEGKVVARGAVDNKGQCFYTLTALKAFHALSKKLGINVKLCIEGEEEIGSEGLSGILDAKKEKLKADYFLVIDFDMLGEKQPAITLGMRGITTINISCRNSTVDLHSGSFGGFVVNPARALMRAVSVMWDDEGKVTIPGFYDKVKSFQKEELEEFAWDVDPKDLAAPFKVGAFAGESGYSLLESNWIRPVLEINGMSSGYTGSGFKTIIPAKSMVKLSCRLVPDQDPKEILSLIADFLKKKLPAGIDVELELGHGSRGMITSPHSKLAEMTAQAFEEVFQTSCKKVLCGATIPIVPELAKVSGAELVMTGVGLAEDGMHAPNESFGLERFEKGFLSIARIVEILSGE</sequence>
<dbReference type="Gene3D" id="3.30.70.360">
    <property type="match status" value="1"/>
</dbReference>
<dbReference type="Gene3D" id="3.40.630.10">
    <property type="entry name" value="Zn peptidases"/>
    <property type="match status" value="1"/>
</dbReference>
<dbReference type="RefSeq" id="WP_013944141.1">
    <property type="nucleotide sequence ID" value="NC_015713.1"/>
</dbReference>
<evidence type="ECO:0000313" key="6">
    <source>
        <dbReference type="Proteomes" id="UP000000496"/>
    </source>
</evidence>
<dbReference type="AlphaFoldDB" id="F8L337"/>
<dbReference type="GO" id="GO:0008233">
    <property type="term" value="F:peptidase activity"/>
    <property type="evidence" value="ECO:0007669"/>
    <property type="project" value="UniProtKB-KW"/>
</dbReference>
<keyword evidence="1" id="KW-0645">Protease</keyword>
<keyword evidence="6" id="KW-1185">Reference proteome</keyword>
<keyword evidence="2" id="KW-0479">Metal-binding</keyword>
<feature type="domain" description="Peptidase M20 dimerisation" evidence="4">
    <location>
        <begin position="195"/>
        <end position="352"/>
    </location>
</feature>
<dbReference type="KEGG" id="sng:SNE_A17980"/>
<evidence type="ECO:0000256" key="2">
    <source>
        <dbReference type="ARBA" id="ARBA00022723"/>
    </source>
</evidence>
<dbReference type="NCBIfam" id="NF006579">
    <property type="entry name" value="PRK09104.1"/>
    <property type="match status" value="1"/>
</dbReference>
<dbReference type="EMBL" id="FR872582">
    <property type="protein sequence ID" value="CCB89675.1"/>
    <property type="molecule type" value="Genomic_DNA"/>
</dbReference>
<keyword evidence="3" id="KW-0378">Hydrolase</keyword>
<dbReference type="InterPro" id="IPR002933">
    <property type="entry name" value="Peptidase_M20"/>
</dbReference>
<dbReference type="PANTHER" id="PTHR43270:SF12">
    <property type="entry name" value="SUCCINYL-DIAMINOPIMELATE DESUCCINYLASE"/>
    <property type="match status" value="1"/>
</dbReference>
<dbReference type="Pfam" id="PF01546">
    <property type="entry name" value="Peptidase_M20"/>
    <property type="match status" value="1"/>
</dbReference>
<accession>F8L337</accession>
<organism evidence="5 6">
    <name type="scientific">Simkania negevensis (strain ATCC VR-1471 / DSM 27360 / Z)</name>
    <dbReference type="NCBI Taxonomy" id="331113"/>
    <lineage>
        <taxon>Bacteria</taxon>
        <taxon>Pseudomonadati</taxon>
        <taxon>Chlamydiota</taxon>
        <taxon>Chlamydiia</taxon>
        <taxon>Parachlamydiales</taxon>
        <taxon>Simkaniaceae</taxon>
        <taxon>Simkania</taxon>
    </lineage>
</organism>
<dbReference type="Pfam" id="PF07687">
    <property type="entry name" value="M20_dimer"/>
    <property type="match status" value="1"/>
</dbReference>
<evidence type="ECO:0000256" key="3">
    <source>
        <dbReference type="ARBA" id="ARBA00022801"/>
    </source>
</evidence>
<name>F8L337_SIMNZ</name>